<organism evidence="4 5">
    <name type="scientific">Cytospora chrysosperma</name>
    <name type="common">Cytospora canker fungus</name>
    <name type="synonym">Sphaeria chrysosperma</name>
    <dbReference type="NCBI Taxonomy" id="252740"/>
    <lineage>
        <taxon>Eukaryota</taxon>
        <taxon>Fungi</taxon>
        <taxon>Dikarya</taxon>
        <taxon>Ascomycota</taxon>
        <taxon>Pezizomycotina</taxon>
        <taxon>Sordariomycetes</taxon>
        <taxon>Sordariomycetidae</taxon>
        <taxon>Diaporthales</taxon>
        <taxon>Cytosporaceae</taxon>
        <taxon>Cytospora</taxon>
    </lineage>
</organism>
<gene>
    <name evidence="4" type="ORF">VSDG_07345</name>
</gene>
<dbReference type="PROSITE" id="PS50088">
    <property type="entry name" value="ANK_REPEAT"/>
    <property type="match status" value="3"/>
</dbReference>
<dbReference type="Pfam" id="PF00023">
    <property type="entry name" value="Ank"/>
    <property type="match status" value="1"/>
</dbReference>
<feature type="repeat" description="ANK" evidence="3">
    <location>
        <begin position="312"/>
        <end position="344"/>
    </location>
</feature>
<evidence type="ECO:0000256" key="2">
    <source>
        <dbReference type="ARBA" id="ARBA00023043"/>
    </source>
</evidence>
<feature type="repeat" description="ANK" evidence="3">
    <location>
        <begin position="124"/>
        <end position="156"/>
    </location>
</feature>
<comment type="caution">
    <text evidence="4">The sequence shown here is derived from an EMBL/GenBank/DDBJ whole genome shotgun (WGS) entry which is preliminary data.</text>
</comment>
<protein>
    <submittedName>
        <fullName evidence="4">Uncharacterized protein</fullName>
    </submittedName>
</protein>
<dbReference type="Pfam" id="PF12796">
    <property type="entry name" value="Ank_2"/>
    <property type="match status" value="1"/>
</dbReference>
<keyword evidence="2 3" id="KW-0040">ANK repeat</keyword>
<dbReference type="Gene3D" id="1.25.40.20">
    <property type="entry name" value="Ankyrin repeat-containing domain"/>
    <property type="match status" value="2"/>
</dbReference>
<dbReference type="OrthoDB" id="539213at2759"/>
<dbReference type="Proteomes" id="UP000284375">
    <property type="component" value="Unassembled WGS sequence"/>
</dbReference>
<dbReference type="SMART" id="SM00248">
    <property type="entry name" value="ANK"/>
    <property type="match status" value="7"/>
</dbReference>
<feature type="repeat" description="ANK" evidence="3">
    <location>
        <begin position="391"/>
        <end position="423"/>
    </location>
</feature>
<dbReference type="EMBL" id="LJZO01000034">
    <property type="protein sequence ID" value="ROV93124.1"/>
    <property type="molecule type" value="Genomic_DNA"/>
</dbReference>
<evidence type="ECO:0000256" key="1">
    <source>
        <dbReference type="ARBA" id="ARBA00022737"/>
    </source>
</evidence>
<keyword evidence="5" id="KW-1185">Reference proteome</keyword>
<evidence type="ECO:0000313" key="5">
    <source>
        <dbReference type="Proteomes" id="UP000284375"/>
    </source>
</evidence>
<dbReference type="AlphaFoldDB" id="A0A423VQ36"/>
<proteinExistence type="predicted"/>
<evidence type="ECO:0000256" key="3">
    <source>
        <dbReference type="PROSITE-ProRule" id="PRU00023"/>
    </source>
</evidence>
<reference evidence="4 5" key="1">
    <citation type="submission" date="2015-09" db="EMBL/GenBank/DDBJ databases">
        <title>Host preference determinants of Valsa canker pathogens revealed by comparative genomics.</title>
        <authorList>
            <person name="Yin Z."/>
            <person name="Huang L."/>
        </authorList>
    </citation>
    <scope>NUCLEOTIDE SEQUENCE [LARGE SCALE GENOMIC DNA]</scope>
    <source>
        <strain evidence="4 5">YSFL</strain>
    </source>
</reference>
<dbReference type="InterPro" id="IPR002110">
    <property type="entry name" value="Ankyrin_rpt"/>
</dbReference>
<evidence type="ECO:0000313" key="4">
    <source>
        <dbReference type="EMBL" id="ROV93124.1"/>
    </source>
</evidence>
<name>A0A423VQ36_CYTCH</name>
<dbReference type="PANTHER" id="PTHR24198">
    <property type="entry name" value="ANKYRIN REPEAT AND PROTEIN KINASE DOMAIN-CONTAINING PROTEIN"/>
    <property type="match status" value="1"/>
</dbReference>
<sequence>MPTDEIKGLLQAILLEQFIITDSRGTPRQTDLKAVHALLKSGIKFAETALEFDESDKVSRLLEMLVLQIQRQPQNWLGHENQALKLLIDHGAVVNSYILRDAVHSHGTGLLEFLIPHIDNLPVYGRYALAKAVSLNNIEAVKILLDAGVNINAELGHGSESMSILAYALYRRDLAERASETIRFLVRRGAILRFSKNMPDPSLLLQHLLKGHAPPRSAFQMIRYLVKQTSEYQSPLKLSASMLEQCKRIWPDDELPPRRAMFEYLYRKGAPVRPGSPLAVWILLGGGTKLIRELLDAGADINCYTARESPCKRSTPLQAAASICNEEVVLLLLKEGADVNAPAKGEFGSTALQAICEFTPETQEEQARRIRIIQSLIDHGANINAAPAMDSGVTALQGAAFTGHLETVILLLRYGADANAPPCRRPENYTRNALDTAARNGRLDMVKLLLNADALSHTRGSTGYDGAIEAAEEDSHFAVADLIRQHAAEAESNGRLTNPYLLQPPRKWHEYEHEWGSTDESEDGSEYDLPFDYYSEWGIHSGENEILKDAEDDDDQDDEEKSNAPDRCTTMYLVKHAAGQVDILAEAPENAPVAVGQDGELLSEGTDFNPITLDYVLTEATSSA</sequence>
<dbReference type="InterPro" id="IPR036770">
    <property type="entry name" value="Ankyrin_rpt-contain_sf"/>
</dbReference>
<dbReference type="STRING" id="252740.A0A423VQ36"/>
<dbReference type="PROSITE" id="PS50297">
    <property type="entry name" value="ANK_REP_REGION"/>
    <property type="match status" value="3"/>
</dbReference>
<dbReference type="PANTHER" id="PTHR24198:SF165">
    <property type="entry name" value="ANKYRIN REPEAT-CONTAINING PROTEIN-RELATED"/>
    <property type="match status" value="1"/>
</dbReference>
<dbReference type="SUPFAM" id="SSF48403">
    <property type="entry name" value="Ankyrin repeat"/>
    <property type="match status" value="2"/>
</dbReference>
<accession>A0A423VQ36</accession>
<keyword evidence="1" id="KW-0677">Repeat</keyword>